<organism evidence="2 3">
    <name type="scientific">Pleurodeles waltl</name>
    <name type="common">Iberian ribbed newt</name>
    <dbReference type="NCBI Taxonomy" id="8319"/>
    <lineage>
        <taxon>Eukaryota</taxon>
        <taxon>Metazoa</taxon>
        <taxon>Chordata</taxon>
        <taxon>Craniata</taxon>
        <taxon>Vertebrata</taxon>
        <taxon>Euteleostomi</taxon>
        <taxon>Amphibia</taxon>
        <taxon>Batrachia</taxon>
        <taxon>Caudata</taxon>
        <taxon>Salamandroidea</taxon>
        <taxon>Salamandridae</taxon>
        <taxon>Pleurodelinae</taxon>
        <taxon>Pleurodeles</taxon>
    </lineage>
</organism>
<proteinExistence type="predicted"/>
<evidence type="ECO:0000313" key="2">
    <source>
        <dbReference type="EMBL" id="KAJ1118822.1"/>
    </source>
</evidence>
<accession>A0AAV7NUR1</accession>
<feature type="compositionally biased region" description="Basic and acidic residues" evidence="1">
    <location>
        <begin position="87"/>
        <end position="101"/>
    </location>
</feature>
<evidence type="ECO:0000256" key="1">
    <source>
        <dbReference type="SAM" id="MobiDB-lite"/>
    </source>
</evidence>
<dbReference type="AlphaFoldDB" id="A0AAV7NUR1"/>
<reference evidence="2" key="1">
    <citation type="journal article" date="2022" name="bioRxiv">
        <title>Sequencing and chromosome-scale assembly of the giantPleurodeles waltlgenome.</title>
        <authorList>
            <person name="Brown T."/>
            <person name="Elewa A."/>
            <person name="Iarovenko S."/>
            <person name="Subramanian E."/>
            <person name="Araus A.J."/>
            <person name="Petzold A."/>
            <person name="Susuki M."/>
            <person name="Suzuki K.-i.T."/>
            <person name="Hayashi T."/>
            <person name="Toyoda A."/>
            <person name="Oliveira C."/>
            <person name="Osipova E."/>
            <person name="Leigh N.D."/>
            <person name="Simon A."/>
            <person name="Yun M.H."/>
        </authorList>
    </citation>
    <scope>NUCLEOTIDE SEQUENCE</scope>
    <source>
        <strain evidence="2">20211129_DDA</strain>
        <tissue evidence="2">Liver</tissue>
    </source>
</reference>
<protein>
    <submittedName>
        <fullName evidence="2">Uncharacterized protein</fullName>
    </submittedName>
</protein>
<comment type="caution">
    <text evidence="2">The sequence shown here is derived from an EMBL/GenBank/DDBJ whole genome shotgun (WGS) entry which is preliminary data.</text>
</comment>
<dbReference type="Proteomes" id="UP001066276">
    <property type="component" value="Chromosome 8"/>
</dbReference>
<sequence length="117" mass="12270">MGYTKFSAVCEFHQCDCDGPAQCGPFTNPTYAGAVVNTLVPHVEAANQESLPAAEEEPGSCCTGRGEAKKPAAEKTGSRTRGVRSSSAEKEDGDNQRKSTGEEESNGGPKTPAFQET</sequence>
<evidence type="ECO:0000313" key="3">
    <source>
        <dbReference type="Proteomes" id="UP001066276"/>
    </source>
</evidence>
<dbReference type="EMBL" id="JANPWB010000012">
    <property type="protein sequence ID" value="KAJ1118822.1"/>
    <property type="molecule type" value="Genomic_DNA"/>
</dbReference>
<gene>
    <name evidence="2" type="ORF">NDU88_007009</name>
</gene>
<keyword evidence="3" id="KW-1185">Reference proteome</keyword>
<feature type="region of interest" description="Disordered" evidence="1">
    <location>
        <begin position="47"/>
        <end position="117"/>
    </location>
</feature>
<feature type="compositionally biased region" description="Basic and acidic residues" evidence="1">
    <location>
        <begin position="66"/>
        <end position="77"/>
    </location>
</feature>
<name>A0AAV7NUR1_PLEWA</name>